<dbReference type="InterPro" id="IPR007401">
    <property type="entry name" value="DUF454"/>
</dbReference>
<organism evidence="2">
    <name type="scientific">plant metagenome</name>
    <dbReference type="NCBI Taxonomy" id="1297885"/>
    <lineage>
        <taxon>unclassified sequences</taxon>
        <taxon>metagenomes</taxon>
        <taxon>organismal metagenomes</taxon>
    </lineage>
</organism>
<reference evidence="2" key="1">
    <citation type="submission" date="2019-03" db="EMBL/GenBank/DDBJ databases">
        <authorList>
            <person name="Danneels B."/>
        </authorList>
    </citation>
    <scope>NUCLEOTIDE SEQUENCE</scope>
</reference>
<sequence length="149" mass="16116">MTVDVSGPAFVRTSPAPRPAPARSALARALYLALAGLSLCLAVAGVFLPGLPSTEFVLLASWAAARGSPRLHRWLHTHRWFGPLLNNWHDGRRVPRRAKIMATVSMSACVGVMAYTISQAWIVWGAAACMAAVLVWLWRRPEPLAHAAA</sequence>
<protein>
    <recommendedName>
        <fullName evidence="3">DUF454 domain-containing protein</fullName>
    </recommendedName>
</protein>
<dbReference type="PANTHER" id="PTHR35813:SF1">
    <property type="entry name" value="INNER MEMBRANE PROTEIN YBAN"/>
    <property type="match status" value="1"/>
</dbReference>
<feature type="transmembrane region" description="Helical" evidence="1">
    <location>
        <begin position="29"/>
        <end position="51"/>
    </location>
</feature>
<proteinExistence type="predicted"/>
<evidence type="ECO:0000313" key="2">
    <source>
        <dbReference type="EMBL" id="VFR93794.1"/>
    </source>
</evidence>
<keyword evidence="1" id="KW-0812">Transmembrane</keyword>
<keyword evidence="1" id="KW-0472">Membrane</keyword>
<feature type="transmembrane region" description="Helical" evidence="1">
    <location>
        <begin position="98"/>
        <end position="115"/>
    </location>
</feature>
<dbReference type="PANTHER" id="PTHR35813">
    <property type="entry name" value="INNER MEMBRANE PROTEIN YBAN"/>
    <property type="match status" value="1"/>
</dbReference>
<gene>
    <name evidence="2" type="ORF">RAN3_0721</name>
</gene>
<keyword evidence="1" id="KW-1133">Transmembrane helix</keyword>
<dbReference type="EMBL" id="CAADIO010000035">
    <property type="protein sequence ID" value="VFR93794.1"/>
    <property type="molecule type" value="Genomic_DNA"/>
</dbReference>
<feature type="transmembrane region" description="Helical" evidence="1">
    <location>
        <begin position="121"/>
        <end position="138"/>
    </location>
</feature>
<evidence type="ECO:0000256" key="1">
    <source>
        <dbReference type="SAM" id="Phobius"/>
    </source>
</evidence>
<dbReference type="AlphaFoldDB" id="A0A484V7C4"/>
<name>A0A484V7C4_9ZZZZ</name>
<accession>A0A484V7C4</accession>
<dbReference type="GO" id="GO:0005886">
    <property type="term" value="C:plasma membrane"/>
    <property type="evidence" value="ECO:0007669"/>
    <property type="project" value="TreeGrafter"/>
</dbReference>
<dbReference type="Pfam" id="PF04304">
    <property type="entry name" value="DUF454"/>
    <property type="match status" value="1"/>
</dbReference>
<evidence type="ECO:0008006" key="3">
    <source>
        <dbReference type="Google" id="ProtNLM"/>
    </source>
</evidence>